<sequence length="58" mass="6725">MVQPPHYRYQNVVQPPCFSSSQVVIPSQVIAPMIGRAPRRHCCRVRKKKTFLISQTRC</sequence>
<evidence type="ECO:0000313" key="2">
    <source>
        <dbReference type="Proteomes" id="UP000215914"/>
    </source>
</evidence>
<dbReference type="Proteomes" id="UP000215914">
    <property type="component" value="Unassembled WGS sequence"/>
</dbReference>
<dbReference type="EMBL" id="MNCJ02000326">
    <property type="protein sequence ID" value="KAF5782856.1"/>
    <property type="molecule type" value="Genomic_DNA"/>
</dbReference>
<proteinExistence type="predicted"/>
<name>A0A9K3N0V4_HELAN</name>
<evidence type="ECO:0000313" key="1">
    <source>
        <dbReference type="EMBL" id="KAF5782856.1"/>
    </source>
</evidence>
<organism evidence="1 2">
    <name type="scientific">Helianthus annuus</name>
    <name type="common">Common sunflower</name>
    <dbReference type="NCBI Taxonomy" id="4232"/>
    <lineage>
        <taxon>Eukaryota</taxon>
        <taxon>Viridiplantae</taxon>
        <taxon>Streptophyta</taxon>
        <taxon>Embryophyta</taxon>
        <taxon>Tracheophyta</taxon>
        <taxon>Spermatophyta</taxon>
        <taxon>Magnoliopsida</taxon>
        <taxon>eudicotyledons</taxon>
        <taxon>Gunneridae</taxon>
        <taxon>Pentapetalae</taxon>
        <taxon>asterids</taxon>
        <taxon>campanulids</taxon>
        <taxon>Asterales</taxon>
        <taxon>Asteraceae</taxon>
        <taxon>Asteroideae</taxon>
        <taxon>Heliantheae alliance</taxon>
        <taxon>Heliantheae</taxon>
        <taxon>Helianthus</taxon>
    </lineage>
</organism>
<dbReference type="AlphaFoldDB" id="A0A9K3N0V4"/>
<accession>A0A9K3N0V4</accession>
<protein>
    <submittedName>
        <fullName evidence="1">Uncharacterized protein</fullName>
    </submittedName>
</protein>
<reference evidence="1" key="2">
    <citation type="submission" date="2020-06" db="EMBL/GenBank/DDBJ databases">
        <title>Helianthus annuus Genome sequencing and assembly Release 2.</title>
        <authorList>
            <person name="Gouzy J."/>
            <person name="Langlade N."/>
            <person name="Munos S."/>
        </authorList>
    </citation>
    <scope>NUCLEOTIDE SEQUENCE</scope>
    <source>
        <tissue evidence="1">Leaves</tissue>
    </source>
</reference>
<reference evidence="1" key="1">
    <citation type="journal article" date="2017" name="Nature">
        <title>The sunflower genome provides insights into oil metabolism, flowering and Asterid evolution.</title>
        <authorList>
            <person name="Badouin H."/>
            <person name="Gouzy J."/>
            <person name="Grassa C.J."/>
            <person name="Murat F."/>
            <person name="Staton S.E."/>
            <person name="Cottret L."/>
            <person name="Lelandais-Briere C."/>
            <person name="Owens G.L."/>
            <person name="Carrere S."/>
            <person name="Mayjonade B."/>
            <person name="Legrand L."/>
            <person name="Gill N."/>
            <person name="Kane N.C."/>
            <person name="Bowers J.E."/>
            <person name="Hubner S."/>
            <person name="Bellec A."/>
            <person name="Berard A."/>
            <person name="Berges H."/>
            <person name="Blanchet N."/>
            <person name="Boniface M.C."/>
            <person name="Brunel D."/>
            <person name="Catrice O."/>
            <person name="Chaidir N."/>
            <person name="Claudel C."/>
            <person name="Donnadieu C."/>
            <person name="Faraut T."/>
            <person name="Fievet G."/>
            <person name="Helmstetter N."/>
            <person name="King M."/>
            <person name="Knapp S.J."/>
            <person name="Lai Z."/>
            <person name="Le Paslier M.C."/>
            <person name="Lippi Y."/>
            <person name="Lorenzon L."/>
            <person name="Mandel J.R."/>
            <person name="Marage G."/>
            <person name="Marchand G."/>
            <person name="Marquand E."/>
            <person name="Bret-Mestries E."/>
            <person name="Morien E."/>
            <person name="Nambeesan S."/>
            <person name="Nguyen T."/>
            <person name="Pegot-Espagnet P."/>
            <person name="Pouilly N."/>
            <person name="Raftis F."/>
            <person name="Sallet E."/>
            <person name="Schiex T."/>
            <person name="Thomas J."/>
            <person name="Vandecasteele C."/>
            <person name="Vares D."/>
            <person name="Vear F."/>
            <person name="Vautrin S."/>
            <person name="Crespi M."/>
            <person name="Mangin B."/>
            <person name="Burke J.M."/>
            <person name="Salse J."/>
            <person name="Munos S."/>
            <person name="Vincourt P."/>
            <person name="Rieseberg L.H."/>
            <person name="Langlade N.B."/>
        </authorList>
    </citation>
    <scope>NUCLEOTIDE SEQUENCE</scope>
    <source>
        <tissue evidence="1">Leaves</tissue>
    </source>
</reference>
<keyword evidence="2" id="KW-1185">Reference proteome</keyword>
<dbReference type="Gramene" id="mRNA:HanXRQr2_Chr11g0501171">
    <property type="protein sequence ID" value="CDS:HanXRQr2_Chr11g0501171.1"/>
    <property type="gene ID" value="HanXRQr2_Chr11g0501171"/>
</dbReference>
<comment type="caution">
    <text evidence="1">The sequence shown here is derived from an EMBL/GenBank/DDBJ whole genome shotgun (WGS) entry which is preliminary data.</text>
</comment>
<gene>
    <name evidence="1" type="ORF">HanXRQr2_Chr11g0501171</name>
</gene>